<dbReference type="PANTHER" id="PTHR33447">
    <property type="entry name" value="GLUTATHIONE GAMMA-GLUTAMYLCYSTEINYLTRANSFERASE"/>
    <property type="match status" value="1"/>
</dbReference>
<gene>
    <name evidence="7" type="ORF">IFM89_018046</name>
</gene>
<dbReference type="GO" id="GO:0046872">
    <property type="term" value="F:metal ion binding"/>
    <property type="evidence" value="ECO:0007669"/>
    <property type="project" value="UniProtKB-KW"/>
</dbReference>
<sequence>MFQQLFAEAFVSGTMEGFFKLISYFQTQSEPAYCGLASISMVLNALAIDPGRKWKGPWRWFDESMLDCCEPLEKIKDKGITFAKVTCLAICNGATVEAFRTNQCAIDEFRQCVIACTSSEGCHVITSYHRNTFQQSCKHDSWVSTAKRLIEDVPVLLSSDDVKDVQAVLSVIFASCPTNSREFIKIFSKFGEKRTILQEEVLTQVKETELFKHMQEWLSSRSSHCTNIASMGDKSILLDNASSDTCLDANADNCLNTNGDIPSLRASGTTVTGGREKEMNMLVPCSAAIHCSSSDPANFVETQYGRSDSLTVLLLALPPHTWLGVKDKKLFGEICTLVSSDCLPPLLQEEVLYLRKQLHFLKKCLDDQLGAPSFT</sequence>
<dbReference type="InterPro" id="IPR038156">
    <property type="entry name" value="PCS_N_sf"/>
</dbReference>
<name>A0A835HWL8_9MAGN</name>
<keyword evidence="5" id="KW-0012">Acyltransferase</keyword>
<feature type="domain" description="Peptidase C83" evidence="6">
    <location>
        <begin position="1"/>
        <end position="208"/>
    </location>
</feature>
<dbReference type="SUPFAM" id="SSF54001">
    <property type="entry name" value="Cysteine proteinases"/>
    <property type="match status" value="1"/>
</dbReference>
<dbReference type="OrthoDB" id="448954at2759"/>
<dbReference type="Pfam" id="PF09328">
    <property type="entry name" value="Phytochelatin_C"/>
    <property type="match status" value="1"/>
</dbReference>
<dbReference type="EMBL" id="JADFTS010000005">
    <property type="protein sequence ID" value="KAF9605703.1"/>
    <property type="molecule type" value="Genomic_DNA"/>
</dbReference>
<keyword evidence="8" id="KW-1185">Reference proteome</keyword>
<evidence type="ECO:0000259" key="6">
    <source>
        <dbReference type="PROSITE" id="PS51443"/>
    </source>
</evidence>
<keyword evidence="4" id="KW-0479">Metal-binding</keyword>
<reference evidence="7 8" key="1">
    <citation type="submission" date="2020-10" db="EMBL/GenBank/DDBJ databases">
        <title>The Coptis chinensis genome and diversification of protoberbering-type alkaloids.</title>
        <authorList>
            <person name="Wang B."/>
            <person name="Shu S."/>
            <person name="Song C."/>
            <person name="Liu Y."/>
        </authorList>
    </citation>
    <scope>NUCLEOTIDE SEQUENCE [LARGE SCALE GENOMIC DNA]</scope>
    <source>
        <strain evidence="7">HL-2020</strain>
        <tissue evidence="7">Leaf</tissue>
    </source>
</reference>
<dbReference type="GO" id="GO:0016756">
    <property type="term" value="F:glutathione gamma-glutamylcysteinyltransferase activity"/>
    <property type="evidence" value="ECO:0007669"/>
    <property type="project" value="UniProtKB-EC"/>
</dbReference>
<dbReference type="GO" id="GO:0098849">
    <property type="term" value="P:cellular detoxification of cadmium ion"/>
    <property type="evidence" value="ECO:0007669"/>
    <property type="project" value="TreeGrafter"/>
</dbReference>
<evidence type="ECO:0000256" key="5">
    <source>
        <dbReference type="ARBA" id="ARBA00023315"/>
    </source>
</evidence>
<comment type="caution">
    <text evidence="7">The sequence shown here is derived from an EMBL/GenBank/DDBJ whole genome shotgun (WGS) entry which is preliminary data.</text>
</comment>
<keyword evidence="3" id="KW-0808">Transferase</keyword>
<proteinExistence type="predicted"/>
<dbReference type="InterPro" id="IPR015407">
    <property type="entry name" value="Phytochelatin_synthase_C"/>
</dbReference>
<organism evidence="7 8">
    <name type="scientific">Coptis chinensis</name>
    <dbReference type="NCBI Taxonomy" id="261450"/>
    <lineage>
        <taxon>Eukaryota</taxon>
        <taxon>Viridiplantae</taxon>
        <taxon>Streptophyta</taxon>
        <taxon>Embryophyta</taxon>
        <taxon>Tracheophyta</taxon>
        <taxon>Spermatophyta</taxon>
        <taxon>Magnoliopsida</taxon>
        <taxon>Ranunculales</taxon>
        <taxon>Ranunculaceae</taxon>
        <taxon>Coptidoideae</taxon>
        <taxon>Coptis</taxon>
    </lineage>
</organism>
<evidence type="ECO:0000313" key="8">
    <source>
        <dbReference type="Proteomes" id="UP000631114"/>
    </source>
</evidence>
<evidence type="ECO:0000313" key="7">
    <source>
        <dbReference type="EMBL" id="KAF9605703.1"/>
    </source>
</evidence>
<dbReference type="AlphaFoldDB" id="A0A835HWL8"/>
<accession>A0A835HWL8</accession>
<evidence type="ECO:0000256" key="1">
    <source>
        <dbReference type="ARBA" id="ARBA00012468"/>
    </source>
</evidence>
<dbReference type="InterPro" id="IPR038765">
    <property type="entry name" value="Papain-like_cys_pep_sf"/>
</dbReference>
<dbReference type="EC" id="2.3.2.15" evidence="1"/>
<dbReference type="InterPro" id="IPR040409">
    <property type="entry name" value="PCS-like"/>
</dbReference>
<dbReference type="PROSITE" id="PS51443">
    <property type="entry name" value="PCS"/>
    <property type="match status" value="1"/>
</dbReference>
<evidence type="ECO:0000256" key="3">
    <source>
        <dbReference type="ARBA" id="ARBA00022679"/>
    </source>
</evidence>
<dbReference type="PANTHER" id="PTHR33447:SF2">
    <property type="entry name" value="GLUTATHIONE GAMMA-GLUTAMYLCYSTEINYLTRANSFERASE"/>
    <property type="match status" value="1"/>
</dbReference>
<evidence type="ECO:0000256" key="2">
    <source>
        <dbReference type="ARBA" id="ARBA00022539"/>
    </source>
</evidence>
<dbReference type="InterPro" id="IPR007719">
    <property type="entry name" value="PCS_N"/>
</dbReference>
<evidence type="ECO:0000256" key="4">
    <source>
        <dbReference type="ARBA" id="ARBA00022723"/>
    </source>
</evidence>
<dbReference type="Proteomes" id="UP000631114">
    <property type="component" value="Unassembled WGS sequence"/>
</dbReference>
<keyword evidence="2" id="KW-0104">Cadmium</keyword>
<protein>
    <recommendedName>
        <fullName evidence="1">glutathione gamma-glutamylcysteinyltransferase</fullName>
        <ecNumber evidence="1">2.3.2.15</ecNumber>
    </recommendedName>
</protein>
<dbReference type="Gene3D" id="3.90.70.30">
    <property type="entry name" value="Phytochelatin synthase, N-terminal domain"/>
    <property type="match status" value="1"/>
</dbReference>
<dbReference type="GO" id="GO:0010273">
    <property type="term" value="P:detoxification of copper ion"/>
    <property type="evidence" value="ECO:0007669"/>
    <property type="project" value="TreeGrafter"/>
</dbReference>
<dbReference type="GO" id="GO:0046938">
    <property type="term" value="P:phytochelatin biosynthetic process"/>
    <property type="evidence" value="ECO:0007669"/>
    <property type="project" value="InterPro"/>
</dbReference>